<evidence type="ECO:0000256" key="4">
    <source>
        <dbReference type="ARBA" id="ARBA00016961"/>
    </source>
</evidence>
<comment type="miscellaneous">
    <text evidence="16">The active site is a redox-active disulfide bond.</text>
</comment>
<name>A0A449BFY1_HAPAX</name>
<evidence type="ECO:0000256" key="5">
    <source>
        <dbReference type="ARBA" id="ARBA00022490"/>
    </source>
</evidence>
<evidence type="ECO:0000256" key="14">
    <source>
        <dbReference type="PIRSR" id="PIRSR000350-3"/>
    </source>
</evidence>
<dbReference type="EC" id="1.8.1.4" evidence="3 16"/>
<feature type="binding site" evidence="14">
    <location>
        <begin position="180"/>
        <end position="187"/>
    </location>
    <ligand>
        <name>NAD(+)</name>
        <dbReference type="ChEBI" id="CHEBI:57540"/>
    </ligand>
</feature>
<dbReference type="PIRSF" id="PIRSF000350">
    <property type="entry name" value="Mercury_reductase_MerA"/>
    <property type="match status" value="1"/>
</dbReference>
<dbReference type="PANTHER" id="PTHR22912:SF217">
    <property type="entry name" value="DIHYDROLIPOYL DEHYDROGENASE"/>
    <property type="match status" value="1"/>
</dbReference>
<evidence type="ECO:0000313" key="19">
    <source>
        <dbReference type="EMBL" id="VEU81315.1"/>
    </source>
</evidence>
<feature type="binding site" evidence="14">
    <location>
        <position position="266"/>
    </location>
    <ligand>
        <name>NAD(+)</name>
        <dbReference type="ChEBI" id="CHEBI:57540"/>
    </ligand>
</feature>
<dbReference type="AlphaFoldDB" id="A0A449BFY1"/>
<accession>A0A449BFY1</accession>
<evidence type="ECO:0000256" key="1">
    <source>
        <dbReference type="ARBA" id="ARBA00004496"/>
    </source>
</evidence>
<keyword evidence="9 14" id="KW-0520">NAD</keyword>
<evidence type="ECO:0000256" key="8">
    <source>
        <dbReference type="ARBA" id="ARBA00023002"/>
    </source>
</evidence>
<feature type="binding site" evidence="14">
    <location>
        <begin position="310"/>
        <end position="313"/>
    </location>
    <ligand>
        <name>FAD</name>
        <dbReference type="ChEBI" id="CHEBI:57692"/>
    </ligand>
</feature>
<dbReference type="OrthoDB" id="9807946at2"/>
<keyword evidence="10" id="KW-1015">Disulfide bond</keyword>
<dbReference type="EMBL" id="LR215048">
    <property type="protein sequence ID" value="VEU81315.1"/>
    <property type="molecule type" value="Genomic_DNA"/>
</dbReference>
<keyword evidence="6 16" id="KW-0285">Flavoprotein</keyword>
<dbReference type="PRINTS" id="PR00368">
    <property type="entry name" value="FADPNR"/>
</dbReference>
<feature type="active site" description="Proton acceptor" evidence="13">
    <location>
        <position position="436"/>
    </location>
</feature>
<evidence type="ECO:0000256" key="13">
    <source>
        <dbReference type="PIRSR" id="PIRSR000350-2"/>
    </source>
</evidence>
<keyword evidence="11 16" id="KW-0676">Redox-active center</keyword>
<dbReference type="FunFam" id="3.30.390.30:FF:000001">
    <property type="entry name" value="Dihydrolipoyl dehydrogenase"/>
    <property type="match status" value="1"/>
</dbReference>
<dbReference type="Proteomes" id="UP000289841">
    <property type="component" value="Chromosome"/>
</dbReference>
<evidence type="ECO:0000256" key="9">
    <source>
        <dbReference type="ARBA" id="ARBA00023027"/>
    </source>
</evidence>
<dbReference type="PROSITE" id="PS00076">
    <property type="entry name" value="PYRIDINE_REDOX_1"/>
    <property type="match status" value="1"/>
</dbReference>
<feature type="binding site" evidence="14">
    <location>
        <position position="50"/>
    </location>
    <ligand>
        <name>FAD</name>
        <dbReference type="ChEBI" id="CHEBI:57692"/>
    </ligand>
</feature>
<dbReference type="InterPro" id="IPR001100">
    <property type="entry name" value="Pyr_nuc-diS_OxRdtase"/>
</dbReference>
<keyword evidence="5" id="KW-0963">Cytoplasm</keyword>
<protein>
    <recommendedName>
        <fullName evidence="4 16">Dihydrolipoyl dehydrogenase</fullName>
        <ecNumber evidence="3 16">1.8.1.4</ecNumber>
    </recommendedName>
</protein>
<comment type="cofactor">
    <cofactor evidence="14 16">
        <name>FAD</name>
        <dbReference type="ChEBI" id="CHEBI:57692"/>
    </cofactor>
    <text evidence="14 16">Binds 1 FAD per subunit.</text>
</comment>
<dbReference type="Pfam" id="PF02852">
    <property type="entry name" value="Pyr_redox_dim"/>
    <property type="match status" value="1"/>
</dbReference>
<dbReference type="SUPFAM" id="SSF55424">
    <property type="entry name" value="FAD/NAD-linked reductases, dimerisation (C-terminal) domain"/>
    <property type="match status" value="1"/>
</dbReference>
<proteinExistence type="inferred from homology"/>
<evidence type="ECO:0000256" key="10">
    <source>
        <dbReference type="ARBA" id="ARBA00023157"/>
    </source>
</evidence>
<comment type="subcellular location">
    <subcellularLocation>
        <location evidence="1">Cytoplasm</location>
    </subcellularLocation>
</comment>
<evidence type="ECO:0000256" key="3">
    <source>
        <dbReference type="ARBA" id="ARBA00012608"/>
    </source>
</evidence>
<dbReference type="InterPro" id="IPR036188">
    <property type="entry name" value="FAD/NAD-bd_sf"/>
</dbReference>
<evidence type="ECO:0000259" key="17">
    <source>
        <dbReference type="Pfam" id="PF02852"/>
    </source>
</evidence>
<comment type="similarity">
    <text evidence="2 16">Belongs to the class-I pyridine nucleotide-disulfide oxidoreductase family.</text>
</comment>
<evidence type="ECO:0000256" key="16">
    <source>
        <dbReference type="RuleBase" id="RU003692"/>
    </source>
</evidence>
<dbReference type="Gene3D" id="3.30.390.30">
    <property type="match status" value="1"/>
</dbReference>
<evidence type="ECO:0000256" key="2">
    <source>
        <dbReference type="ARBA" id="ARBA00007532"/>
    </source>
</evidence>
<dbReference type="KEGG" id="aaxa:NCTC10138_01713"/>
<evidence type="ECO:0000313" key="20">
    <source>
        <dbReference type="Proteomes" id="UP000289841"/>
    </source>
</evidence>
<feature type="binding site" evidence="14">
    <location>
        <position position="203"/>
    </location>
    <ligand>
        <name>NAD(+)</name>
        <dbReference type="ChEBI" id="CHEBI:57540"/>
    </ligand>
</feature>
<dbReference type="InterPro" id="IPR050151">
    <property type="entry name" value="Class-I_Pyr_Nuc-Dis_Oxidored"/>
</dbReference>
<keyword evidence="7 14" id="KW-0274">FAD</keyword>
<evidence type="ECO:0000256" key="15">
    <source>
        <dbReference type="PIRSR" id="PIRSR000350-4"/>
    </source>
</evidence>
<keyword evidence="8 16" id="KW-0560">Oxidoreductase</keyword>
<dbReference type="GO" id="GO:0005737">
    <property type="term" value="C:cytoplasm"/>
    <property type="evidence" value="ECO:0007669"/>
    <property type="project" value="UniProtKB-SubCell"/>
</dbReference>
<dbReference type="Pfam" id="PF07992">
    <property type="entry name" value="Pyr_redox_2"/>
    <property type="match status" value="1"/>
</dbReference>
<dbReference type="NCBIfam" id="TIGR01350">
    <property type="entry name" value="lipoamide_DH"/>
    <property type="match status" value="1"/>
</dbReference>
<dbReference type="GO" id="GO:0004148">
    <property type="term" value="F:dihydrolipoyl dehydrogenase (NADH) activity"/>
    <property type="evidence" value="ECO:0007669"/>
    <property type="project" value="UniProtKB-EC"/>
</dbReference>
<dbReference type="SUPFAM" id="SSF51905">
    <property type="entry name" value="FAD/NAD(P)-binding domain"/>
    <property type="match status" value="1"/>
</dbReference>
<dbReference type="InterPro" id="IPR012999">
    <property type="entry name" value="Pyr_OxRdtase_I_AS"/>
</dbReference>
<organism evidence="19 20">
    <name type="scientific">Haploplasma axanthum</name>
    <name type="common">Acholeplasma axanthum</name>
    <dbReference type="NCBI Taxonomy" id="29552"/>
    <lineage>
        <taxon>Bacteria</taxon>
        <taxon>Bacillati</taxon>
        <taxon>Mycoplasmatota</taxon>
        <taxon>Mollicutes</taxon>
        <taxon>Acholeplasmatales</taxon>
        <taxon>Acholeplasmataceae</taxon>
        <taxon>Haploplasma</taxon>
    </lineage>
</organism>
<dbReference type="PANTHER" id="PTHR22912">
    <property type="entry name" value="DISULFIDE OXIDOREDUCTASE"/>
    <property type="match status" value="1"/>
</dbReference>
<dbReference type="InterPro" id="IPR006258">
    <property type="entry name" value="Lipoamide_DH"/>
</dbReference>
<reference evidence="19 20" key="1">
    <citation type="submission" date="2019-01" db="EMBL/GenBank/DDBJ databases">
        <authorList>
            <consortium name="Pathogen Informatics"/>
        </authorList>
    </citation>
    <scope>NUCLEOTIDE SEQUENCE [LARGE SCALE GENOMIC DNA]</scope>
    <source>
        <strain evidence="19 20">NCTC10138</strain>
    </source>
</reference>
<dbReference type="InterPro" id="IPR023753">
    <property type="entry name" value="FAD/NAD-binding_dom"/>
</dbReference>
<keyword evidence="14" id="KW-0547">Nucleotide-binding</keyword>
<dbReference type="GO" id="GO:0050660">
    <property type="term" value="F:flavin adenine dinucleotide binding"/>
    <property type="evidence" value="ECO:0007669"/>
    <property type="project" value="InterPro"/>
</dbReference>
<dbReference type="Gene3D" id="3.50.50.60">
    <property type="entry name" value="FAD/NAD(P)-binding domain"/>
    <property type="match status" value="2"/>
</dbReference>
<feature type="binding site" evidence="14">
    <location>
        <position position="304"/>
    </location>
    <ligand>
        <name>FAD</name>
        <dbReference type="ChEBI" id="CHEBI:57692"/>
    </ligand>
</feature>
<feature type="binding site" evidence="14">
    <location>
        <position position="115"/>
    </location>
    <ligand>
        <name>FAD</name>
        <dbReference type="ChEBI" id="CHEBI:57692"/>
    </ligand>
</feature>
<sequence length="454" mass="48302">MKNYDIIVLGGGPGGYVAAIKAAQLKQKVALIEKEVVGGICLNHGCIPTKAILKSAKTYDLFKHADKYGITVDPAVIGFDLDKIVDRKDDVVKKLTGGVALLLKKNGVDVYNGYGEVVSPTEVKVNDETLTTKNLIIATGGTAIVPPIPGAKEAYEKGFAVTSRELLQVRKAPKKLVIVGGGVIGVEFATIFKSLGTEVTIVEMAKTIITPMDDEVITAYTKSLTKDGVKILTEAAVKKIGTDEVTYEKDGKQETIKTDLVLIAVGIGPNTGAVSKLGLEMKGRGIKVDKHMGTSIKGVYAIGDVTGEHMLAHVASAEGVIAIENILGEEKSIDYNQIPAAIYGHPEIAMVGLTEREAKAQGLKYTVTKFPLAGNGKALADGETEGFIKMIKGSELDEILGAHIYAYNAVDMIGEIGLAMKLESTNYEVSETIHAHPSLSEIIMEASMDKPIHI</sequence>
<feature type="domain" description="Pyridine nucleotide-disulphide oxidoreductase dimerisation" evidence="17">
    <location>
        <begin position="338"/>
        <end position="446"/>
    </location>
</feature>
<dbReference type="RefSeq" id="WP_026390949.1">
    <property type="nucleotide sequence ID" value="NZ_LR215048.1"/>
</dbReference>
<evidence type="ECO:0000256" key="12">
    <source>
        <dbReference type="ARBA" id="ARBA00049187"/>
    </source>
</evidence>
<evidence type="ECO:0000259" key="18">
    <source>
        <dbReference type="Pfam" id="PF07992"/>
    </source>
</evidence>
<dbReference type="InterPro" id="IPR004099">
    <property type="entry name" value="Pyr_nucl-diS_OxRdtase_dimer"/>
</dbReference>
<evidence type="ECO:0000256" key="6">
    <source>
        <dbReference type="ARBA" id="ARBA00022630"/>
    </source>
</evidence>
<evidence type="ECO:0000256" key="11">
    <source>
        <dbReference type="ARBA" id="ARBA00023284"/>
    </source>
</evidence>
<dbReference type="PRINTS" id="PR00411">
    <property type="entry name" value="PNDRDTASEI"/>
</dbReference>
<evidence type="ECO:0000256" key="7">
    <source>
        <dbReference type="ARBA" id="ARBA00022827"/>
    </source>
</evidence>
<dbReference type="GO" id="GO:0006103">
    <property type="term" value="P:2-oxoglutarate metabolic process"/>
    <property type="evidence" value="ECO:0007669"/>
    <property type="project" value="TreeGrafter"/>
</dbReference>
<dbReference type="InterPro" id="IPR016156">
    <property type="entry name" value="FAD/NAD-linked_Rdtase_dimer_sf"/>
</dbReference>
<keyword evidence="20" id="KW-1185">Reference proteome</keyword>
<feature type="disulfide bond" description="Redox-active" evidence="15">
    <location>
        <begin position="41"/>
        <end position="46"/>
    </location>
</feature>
<gene>
    <name evidence="19" type="primary">trxB</name>
    <name evidence="19" type="ORF">NCTC10138_01713</name>
</gene>
<feature type="domain" description="FAD/NAD(P)-binding" evidence="18">
    <location>
        <begin position="4"/>
        <end position="319"/>
    </location>
</feature>
<dbReference type="STRING" id="1278311.GCA_000428705_01525"/>
<comment type="catalytic activity">
    <reaction evidence="12 16">
        <text>N(6)-[(R)-dihydrolipoyl]-L-lysyl-[protein] + NAD(+) = N(6)-[(R)-lipoyl]-L-lysyl-[protein] + NADH + H(+)</text>
        <dbReference type="Rhea" id="RHEA:15045"/>
        <dbReference type="Rhea" id="RHEA-COMP:10474"/>
        <dbReference type="Rhea" id="RHEA-COMP:10475"/>
        <dbReference type="ChEBI" id="CHEBI:15378"/>
        <dbReference type="ChEBI" id="CHEBI:57540"/>
        <dbReference type="ChEBI" id="CHEBI:57945"/>
        <dbReference type="ChEBI" id="CHEBI:83099"/>
        <dbReference type="ChEBI" id="CHEBI:83100"/>
        <dbReference type="EC" id="1.8.1.4"/>
    </reaction>
</comment>